<accession>A0ABY8MI58</accession>
<dbReference type="Pfam" id="PF07726">
    <property type="entry name" value="AAA_3"/>
    <property type="match status" value="1"/>
</dbReference>
<dbReference type="SUPFAM" id="SSF52540">
    <property type="entry name" value="P-loop containing nucleoside triphosphate hydrolases"/>
    <property type="match status" value="1"/>
</dbReference>
<protein>
    <submittedName>
        <fullName evidence="4">AAA family ATPase</fullName>
    </submittedName>
</protein>
<feature type="region of interest" description="Disordered" evidence="1">
    <location>
        <begin position="1"/>
        <end position="26"/>
    </location>
</feature>
<evidence type="ECO:0000313" key="4">
    <source>
        <dbReference type="EMBL" id="WGK69679.1"/>
    </source>
</evidence>
<dbReference type="InterPro" id="IPR027417">
    <property type="entry name" value="P-loop_NTPase"/>
</dbReference>
<dbReference type="EMBL" id="CP123443">
    <property type="protein sequence ID" value="WGK69679.1"/>
    <property type="molecule type" value="Genomic_DNA"/>
</dbReference>
<dbReference type="PANTHER" id="PTHR42759">
    <property type="entry name" value="MOXR FAMILY PROTEIN"/>
    <property type="match status" value="1"/>
</dbReference>
<dbReference type="InterPro" id="IPR041628">
    <property type="entry name" value="ChlI/MoxR_AAA_lid"/>
</dbReference>
<dbReference type="RefSeq" id="WP_326927865.1">
    <property type="nucleotide sequence ID" value="NZ_CP123443.1"/>
</dbReference>
<gene>
    <name evidence="4" type="ORF">P0082_02105</name>
</gene>
<dbReference type="PANTHER" id="PTHR42759:SF5">
    <property type="entry name" value="METHANOL DEHYDROGENASE REGULATOR"/>
    <property type="match status" value="1"/>
</dbReference>
<dbReference type="InterPro" id="IPR011703">
    <property type="entry name" value="ATPase_AAA-3"/>
</dbReference>
<dbReference type="Proteomes" id="UP001228690">
    <property type="component" value="Chromosome"/>
</dbReference>
<proteinExistence type="predicted"/>
<dbReference type="Gene3D" id="1.10.8.80">
    <property type="entry name" value="Magnesium chelatase subunit I, C-Terminal domain"/>
    <property type="match status" value="1"/>
</dbReference>
<reference evidence="4 5" key="1">
    <citation type="submission" date="2023-04" db="EMBL/GenBank/DDBJ databases">
        <title>Spirochaete genome identified in red abalone sample constitutes a novel genus.</title>
        <authorList>
            <person name="Sharma S.P."/>
            <person name="Purcell C.M."/>
            <person name="Hyde J.R."/>
            <person name="Severin A.J."/>
        </authorList>
    </citation>
    <scope>NUCLEOTIDE SEQUENCE [LARGE SCALE GENOMIC DNA]</scope>
    <source>
        <strain evidence="4 5">SP-2023</strain>
    </source>
</reference>
<evidence type="ECO:0000259" key="3">
    <source>
        <dbReference type="Pfam" id="PF17863"/>
    </source>
</evidence>
<feature type="compositionally biased region" description="Polar residues" evidence="1">
    <location>
        <begin position="11"/>
        <end position="26"/>
    </location>
</feature>
<dbReference type="InterPro" id="IPR050764">
    <property type="entry name" value="CbbQ/NirQ/NorQ/GpvN"/>
</dbReference>
<evidence type="ECO:0000259" key="2">
    <source>
        <dbReference type="Pfam" id="PF07726"/>
    </source>
</evidence>
<dbReference type="InterPro" id="IPR001270">
    <property type="entry name" value="ClpA/B"/>
</dbReference>
<dbReference type="PRINTS" id="PR00300">
    <property type="entry name" value="CLPPROTEASEA"/>
</dbReference>
<organism evidence="4 5">
    <name type="scientific">Candidatus Haliotispira prima</name>
    <dbReference type="NCBI Taxonomy" id="3034016"/>
    <lineage>
        <taxon>Bacteria</taxon>
        <taxon>Pseudomonadati</taxon>
        <taxon>Spirochaetota</taxon>
        <taxon>Spirochaetia</taxon>
        <taxon>Spirochaetales</taxon>
        <taxon>Spirochaetaceae</taxon>
        <taxon>Candidatus Haliotispira</taxon>
    </lineage>
</organism>
<feature type="domain" description="ChlI/MoxR AAA lid" evidence="3">
    <location>
        <begin position="329"/>
        <end position="392"/>
    </location>
</feature>
<feature type="domain" description="ATPase AAA-3" evidence="2">
    <location>
        <begin position="122"/>
        <end position="264"/>
    </location>
</feature>
<evidence type="ECO:0000313" key="5">
    <source>
        <dbReference type="Proteomes" id="UP001228690"/>
    </source>
</evidence>
<keyword evidence="5" id="KW-1185">Reference proteome</keyword>
<dbReference type="Gene3D" id="3.40.50.300">
    <property type="entry name" value="P-loop containing nucleotide triphosphate hydrolases"/>
    <property type="match status" value="1"/>
</dbReference>
<dbReference type="Pfam" id="PF17863">
    <property type="entry name" value="AAA_lid_2"/>
    <property type="match status" value="1"/>
</dbReference>
<sequence length="405" mass="45016">MAGSILIVPPDNQTGNSAQTWPNTPGDSGCRRELIFPLQSPNLPYAHFSALGCNHTLPGAARLRRRTDRKTNPMNEATDSLDSQCRQGGEDIRRLLDHLEEVIRGKREVLQKVVACMLSGGHVLLEDMPGVGKTTLAKALARAIGGNADGPQDKQEAGCRYSRIQFTPDLLPYDVTGVEVWRPDTHNFEFHPGPIFCNLLLADEINRATPKVQSALLEVMAEQQVTISRQTHLLQGPFWVIATQNPIEMAGTYLLPKAQMDRFSLQLSIGYPDLEHELEVLREDPARRHLPGFGPALSVADISGLKHLAGQIYCNPKLEEWAVRVARLTRDSPAIRLGVSTRGVLMWLSCAKAYALCCGRSYVIDQDLLLLAPAALCHRLELRRQHEDVHNTMEQILGEARQWLP</sequence>
<name>A0ABY8MI58_9SPIO</name>
<dbReference type="CDD" id="cd00009">
    <property type="entry name" value="AAA"/>
    <property type="match status" value="1"/>
</dbReference>
<evidence type="ECO:0000256" key="1">
    <source>
        <dbReference type="SAM" id="MobiDB-lite"/>
    </source>
</evidence>